<evidence type="ECO:0000256" key="2">
    <source>
        <dbReference type="ARBA" id="ARBA00022737"/>
    </source>
</evidence>
<dbReference type="InterPro" id="IPR001763">
    <property type="entry name" value="Rhodanese-like_dom"/>
</dbReference>
<evidence type="ECO:0000256" key="1">
    <source>
        <dbReference type="ARBA" id="ARBA00022679"/>
    </source>
</evidence>
<dbReference type="InterPro" id="IPR036873">
    <property type="entry name" value="Rhodanese-like_dom_sf"/>
</dbReference>
<feature type="domain" description="Rhodanese" evidence="3">
    <location>
        <begin position="40"/>
        <end position="140"/>
    </location>
</feature>
<dbReference type="EMBL" id="QJRG01000034">
    <property type="protein sequence ID" value="RWU25603.1"/>
    <property type="molecule type" value="Genomic_DNA"/>
</dbReference>
<dbReference type="Proteomes" id="UP000288983">
    <property type="component" value="Unassembled WGS sequence"/>
</dbReference>
<dbReference type="AlphaFoldDB" id="A0A443ZXZ8"/>
<dbReference type="SMART" id="SM00450">
    <property type="entry name" value="RHOD"/>
    <property type="match status" value="2"/>
</dbReference>
<dbReference type="Pfam" id="PF00581">
    <property type="entry name" value="Rhodanese"/>
    <property type="match status" value="2"/>
</dbReference>
<feature type="domain" description="Rhodanese" evidence="3">
    <location>
        <begin position="196"/>
        <end position="282"/>
    </location>
</feature>
<keyword evidence="2" id="KW-0677">Repeat</keyword>
<dbReference type="PROSITE" id="PS50206">
    <property type="entry name" value="RHODANESE_3"/>
    <property type="match status" value="2"/>
</dbReference>
<proteinExistence type="predicted"/>
<name>A0A443ZXZ8_9PSED</name>
<gene>
    <name evidence="4" type="ORF">DM813_07785</name>
</gene>
<protein>
    <submittedName>
        <fullName evidence="4">Sulfurtransferase</fullName>
    </submittedName>
</protein>
<sequence>MSLPTPLYPLVSVASLAADPQRYRILEVAARKAGDVPQAVSAREAFSQGHIPGSAFADLCQDFSDPHSPWPYQRPGAQAFSRAAQAAGIRQDQSIVVYDRSDGIWAARLWWLFRAYGHRRVQVLDGGLQAWCAAGLPLDQAQDAMAPGDFEARADDEAAFVDREQVLAVVNGERRAQLLNVLRRPVFTGAEQRYARAGHIPGSLHVAHGTLLDAQSGLLLPAAVLRERFALLNPHVPVITYCGSGITAAGTALALAVAGREDVAVYDGSLVEWSADPTLALVTSSD</sequence>
<dbReference type="PANTHER" id="PTHR11364">
    <property type="entry name" value="THIOSULFATE SULFERTANSFERASE"/>
    <property type="match status" value="1"/>
</dbReference>
<dbReference type="Gene3D" id="3.40.250.10">
    <property type="entry name" value="Rhodanese-like domain"/>
    <property type="match status" value="2"/>
</dbReference>
<dbReference type="InterPro" id="IPR045078">
    <property type="entry name" value="TST/MPST-like"/>
</dbReference>
<evidence type="ECO:0000313" key="5">
    <source>
        <dbReference type="Proteomes" id="UP000288983"/>
    </source>
</evidence>
<organism evidence="4 5">
    <name type="scientific">Pseudomonas alkylphenolica</name>
    <dbReference type="NCBI Taxonomy" id="237609"/>
    <lineage>
        <taxon>Bacteria</taxon>
        <taxon>Pseudomonadati</taxon>
        <taxon>Pseudomonadota</taxon>
        <taxon>Gammaproteobacteria</taxon>
        <taxon>Pseudomonadales</taxon>
        <taxon>Pseudomonadaceae</taxon>
        <taxon>Pseudomonas</taxon>
    </lineage>
</organism>
<dbReference type="RefSeq" id="WP_128322805.1">
    <property type="nucleotide sequence ID" value="NZ_QJRG01000034.1"/>
</dbReference>
<reference evidence="4 5" key="1">
    <citation type="submission" date="2018-06" db="EMBL/GenBank/DDBJ databases">
        <title>Bacteria isolated from soil of Wuhan.</title>
        <authorList>
            <person name="Wei X."/>
            <person name="Chunhua H."/>
        </authorList>
    </citation>
    <scope>NUCLEOTIDE SEQUENCE [LARGE SCALE GENOMIC DNA]</scope>
    <source>
        <strain evidence="5">xwS2</strain>
    </source>
</reference>
<evidence type="ECO:0000313" key="4">
    <source>
        <dbReference type="EMBL" id="RWU25603.1"/>
    </source>
</evidence>
<keyword evidence="1 4" id="KW-0808">Transferase</keyword>
<dbReference type="OrthoDB" id="9781034at2"/>
<dbReference type="PANTHER" id="PTHR11364:SF27">
    <property type="entry name" value="SULFURTRANSFERASE"/>
    <property type="match status" value="1"/>
</dbReference>
<dbReference type="CDD" id="cd01448">
    <property type="entry name" value="TST_Repeat_1"/>
    <property type="match status" value="1"/>
</dbReference>
<comment type="caution">
    <text evidence="4">The sequence shown here is derived from an EMBL/GenBank/DDBJ whole genome shotgun (WGS) entry which is preliminary data.</text>
</comment>
<dbReference type="SUPFAM" id="SSF52821">
    <property type="entry name" value="Rhodanese/Cell cycle control phosphatase"/>
    <property type="match status" value="2"/>
</dbReference>
<evidence type="ECO:0000259" key="3">
    <source>
        <dbReference type="PROSITE" id="PS50206"/>
    </source>
</evidence>
<accession>A0A443ZXZ8</accession>
<dbReference type="GO" id="GO:0004792">
    <property type="term" value="F:thiosulfate-cyanide sulfurtransferase activity"/>
    <property type="evidence" value="ECO:0007669"/>
    <property type="project" value="TreeGrafter"/>
</dbReference>